<feature type="non-terminal residue" evidence="1">
    <location>
        <position position="1"/>
    </location>
</feature>
<accession>A0A381TJH1</accession>
<protein>
    <submittedName>
        <fullName evidence="1">Uncharacterized protein</fullName>
    </submittedName>
</protein>
<proteinExistence type="predicted"/>
<organism evidence="1">
    <name type="scientific">marine metagenome</name>
    <dbReference type="NCBI Taxonomy" id="408172"/>
    <lineage>
        <taxon>unclassified sequences</taxon>
        <taxon>metagenomes</taxon>
        <taxon>ecological metagenomes</taxon>
    </lineage>
</organism>
<dbReference type="AlphaFoldDB" id="A0A381TJH1"/>
<evidence type="ECO:0000313" key="1">
    <source>
        <dbReference type="EMBL" id="SVA14123.1"/>
    </source>
</evidence>
<gene>
    <name evidence="1" type="ORF">METZ01_LOCUS66977</name>
</gene>
<reference evidence="1" key="1">
    <citation type="submission" date="2018-05" db="EMBL/GenBank/DDBJ databases">
        <authorList>
            <person name="Lanie J.A."/>
            <person name="Ng W.-L."/>
            <person name="Kazmierczak K.M."/>
            <person name="Andrzejewski T.M."/>
            <person name="Davidsen T.M."/>
            <person name="Wayne K.J."/>
            <person name="Tettelin H."/>
            <person name="Glass J.I."/>
            <person name="Rusch D."/>
            <person name="Podicherti R."/>
            <person name="Tsui H.-C.T."/>
            <person name="Winkler M.E."/>
        </authorList>
    </citation>
    <scope>NUCLEOTIDE SEQUENCE</scope>
</reference>
<sequence>YAVKVIANVAKGYALAKNVKRENPVHVVVLAAVVKKSVAVVNNQLNYFLFTAKVTLQ</sequence>
<dbReference type="EMBL" id="UINC01004410">
    <property type="protein sequence ID" value="SVA14123.1"/>
    <property type="molecule type" value="Genomic_DNA"/>
</dbReference>
<name>A0A381TJH1_9ZZZZ</name>